<sequence length="90" mass="10709">MNKKNLTDKLTEELGSLLKNRKMTYKIQLGLLIISYIGFGYVYFYLKGDVFLPLFVISMLYISMIYKDFKNIKEIKKELNSREKENKIIN</sequence>
<keyword evidence="1" id="KW-0472">Membrane</keyword>
<gene>
    <name evidence="2" type="ORF">TJEJU_1373</name>
</gene>
<dbReference type="RefSeq" id="WP_095070608.1">
    <property type="nucleotide sequence ID" value="NZ_LT899436.1"/>
</dbReference>
<accession>A0A238U7H0</accession>
<feature type="transmembrane region" description="Helical" evidence="1">
    <location>
        <begin position="50"/>
        <end position="69"/>
    </location>
</feature>
<organism evidence="2 3">
    <name type="scientific">Tenacibaculum jejuense</name>
    <dbReference type="NCBI Taxonomy" id="584609"/>
    <lineage>
        <taxon>Bacteria</taxon>
        <taxon>Pseudomonadati</taxon>
        <taxon>Bacteroidota</taxon>
        <taxon>Flavobacteriia</taxon>
        <taxon>Flavobacteriales</taxon>
        <taxon>Flavobacteriaceae</taxon>
        <taxon>Tenacibaculum</taxon>
    </lineage>
</organism>
<reference evidence="2 3" key="1">
    <citation type="submission" date="2017-07" db="EMBL/GenBank/DDBJ databases">
        <authorList>
            <person name="Sun Z.S."/>
            <person name="Albrecht U."/>
            <person name="Echele G."/>
            <person name="Lee C.C."/>
        </authorList>
    </citation>
    <scope>NUCLEOTIDE SEQUENCE [LARGE SCALE GENOMIC DNA]</scope>
    <source>
        <strain evidence="3">type strain: KCTC 22618</strain>
    </source>
</reference>
<name>A0A238U7H0_9FLAO</name>
<evidence type="ECO:0000256" key="1">
    <source>
        <dbReference type="SAM" id="Phobius"/>
    </source>
</evidence>
<evidence type="ECO:0000313" key="3">
    <source>
        <dbReference type="Proteomes" id="UP000215214"/>
    </source>
</evidence>
<keyword evidence="1" id="KW-0812">Transmembrane</keyword>
<dbReference type="Proteomes" id="UP000215214">
    <property type="component" value="Chromosome TJEJU"/>
</dbReference>
<dbReference type="AlphaFoldDB" id="A0A238U7H0"/>
<keyword evidence="3" id="KW-1185">Reference proteome</keyword>
<proteinExistence type="predicted"/>
<evidence type="ECO:0000313" key="2">
    <source>
        <dbReference type="EMBL" id="SNR15107.1"/>
    </source>
</evidence>
<keyword evidence="1" id="KW-1133">Transmembrane helix</keyword>
<feature type="transmembrane region" description="Helical" evidence="1">
    <location>
        <begin position="27"/>
        <end position="44"/>
    </location>
</feature>
<dbReference type="KEGG" id="tje:TJEJU_1373"/>
<dbReference type="EMBL" id="LT899436">
    <property type="protein sequence ID" value="SNR15107.1"/>
    <property type="molecule type" value="Genomic_DNA"/>
</dbReference>
<protein>
    <submittedName>
        <fullName evidence="2">Uncharacterized protein</fullName>
    </submittedName>
</protein>